<accession>A0A413EPC6</accession>
<dbReference type="Gene3D" id="2.60.40.2630">
    <property type="match status" value="1"/>
</dbReference>
<dbReference type="InterPro" id="IPR025049">
    <property type="entry name" value="Mfa-like_1"/>
</dbReference>
<protein>
    <submittedName>
        <fullName evidence="1">Fimbrillin family protein</fullName>
    </submittedName>
</protein>
<dbReference type="CDD" id="cd13120">
    <property type="entry name" value="BF2867_like_N"/>
    <property type="match status" value="1"/>
</dbReference>
<organism evidence="1 2">
    <name type="scientific">Bacteroides ovatus</name>
    <dbReference type="NCBI Taxonomy" id="28116"/>
    <lineage>
        <taxon>Bacteria</taxon>
        <taxon>Pseudomonadati</taxon>
        <taxon>Bacteroidota</taxon>
        <taxon>Bacteroidia</taxon>
        <taxon>Bacteroidales</taxon>
        <taxon>Bacteroidaceae</taxon>
        <taxon>Bacteroides</taxon>
    </lineage>
</organism>
<name>A0A413EPC6_BACOV</name>
<evidence type="ECO:0000313" key="1">
    <source>
        <dbReference type="EMBL" id="RGX09093.1"/>
    </source>
</evidence>
<dbReference type="AlphaFoldDB" id="A0A413EPC6"/>
<dbReference type="PROSITE" id="PS51257">
    <property type="entry name" value="PROKAR_LIPOPROTEIN"/>
    <property type="match status" value="1"/>
</dbReference>
<reference evidence="1 2" key="1">
    <citation type="submission" date="2018-08" db="EMBL/GenBank/DDBJ databases">
        <title>A genome reference for cultivated species of the human gut microbiota.</title>
        <authorList>
            <person name="Zou Y."/>
            <person name="Xue W."/>
            <person name="Luo G."/>
        </authorList>
    </citation>
    <scope>NUCLEOTIDE SEQUENCE [LARGE SCALE GENOMIC DNA]</scope>
    <source>
        <strain evidence="1 2">AF04-46</strain>
    </source>
</reference>
<dbReference type="Pfam" id="PF13149">
    <property type="entry name" value="Mfa_like_1"/>
    <property type="match status" value="1"/>
</dbReference>
<sequence length="327" mass="36350">MDSIMKKTAFIIGLISLLTACNSGSDDRFMELPDTPAGKASISFDGARTRASLNTVSSTFALYGIATDADNTSVVFNNQKIEYNNESTLWVYSPLKYWNTQADHKFGAYAPYNSSRNFSFNPEGFPMITGFMVSQNVDNQESLLLSHPVDREVRAGGLDMSPVVFTFDPALARINFRIKKESSLTDALHLNVLRMYNLKSSGNCTHNGNRIIWDTSSAPINTFGYSTGFTNPQEVSYEGFIAWEDGTLMVPQQISGITVYLSYTRRHNDLTYSYDKDNITLPGADWQPGQQITYVLTLKPENYIEIGEPIVEPWIDSPSGGGTIIVN</sequence>
<comment type="caution">
    <text evidence="1">The sequence shown here is derived from an EMBL/GenBank/DDBJ whole genome shotgun (WGS) entry which is preliminary data.</text>
</comment>
<dbReference type="RefSeq" id="WP_117514943.1">
    <property type="nucleotide sequence ID" value="NZ_QSBL01000017.1"/>
</dbReference>
<dbReference type="Proteomes" id="UP000286031">
    <property type="component" value="Unassembled WGS sequence"/>
</dbReference>
<proteinExistence type="predicted"/>
<evidence type="ECO:0000313" key="2">
    <source>
        <dbReference type="Proteomes" id="UP000286031"/>
    </source>
</evidence>
<dbReference type="EMBL" id="QSBI01000017">
    <property type="protein sequence ID" value="RGX09093.1"/>
    <property type="molecule type" value="Genomic_DNA"/>
</dbReference>
<dbReference type="CDD" id="cd13121">
    <property type="entry name" value="BF2867_like_C"/>
    <property type="match status" value="1"/>
</dbReference>
<gene>
    <name evidence="1" type="ORF">DWV35_14120</name>
</gene>